<protein>
    <submittedName>
        <fullName evidence="2">Uncharacterized protein</fullName>
    </submittedName>
</protein>
<reference evidence="2 3" key="1">
    <citation type="journal article" date="2012" name="Proc. Natl. Acad. Sci. U.S.A.">
        <title>Comparative genomics of Ceriporiopsis subvermispora and Phanerochaete chrysosporium provide insight into selective ligninolysis.</title>
        <authorList>
            <person name="Fernandez-Fueyo E."/>
            <person name="Ruiz-Duenas F.J."/>
            <person name="Ferreira P."/>
            <person name="Floudas D."/>
            <person name="Hibbett D.S."/>
            <person name="Canessa P."/>
            <person name="Larrondo L.F."/>
            <person name="James T.Y."/>
            <person name="Seelenfreund D."/>
            <person name="Lobos S."/>
            <person name="Polanco R."/>
            <person name="Tello M."/>
            <person name="Honda Y."/>
            <person name="Watanabe T."/>
            <person name="Watanabe T."/>
            <person name="Ryu J.S."/>
            <person name="Kubicek C.P."/>
            <person name="Schmoll M."/>
            <person name="Gaskell J."/>
            <person name="Hammel K.E."/>
            <person name="St John F.J."/>
            <person name="Vanden Wymelenberg A."/>
            <person name="Sabat G."/>
            <person name="Splinter BonDurant S."/>
            <person name="Syed K."/>
            <person name="Yadav J.S."/>
            <person name="Doddapaneni H."/>
            <person name="Subramanian V."/>
            <person name="Lavin J.L."/>
            <person name="Oguiza J.A."/>
            <person name="Perez G."/>
            <person name="Pisabarro A.G."/>
            <person name="Ramirez L."/>
            <person name="Santoyo F."/>
            <person name="Master E."/>
            <person name="Coutinho P.M."/>
            <person name="Henrissat B."/>
            <person name="Lombard V."/>
            <person name="Magnuson J.K."/>
            <person name="Kuees U."/>
            <person name="Hori C."/>
            <person name="Igarashi K."/>
            <person name="Samejima M."/>
            <person name="Held B.W."/>
            <person name="Barry K.W."/>
            <person name="LaButti K.M."/>
            <person name="Lapidus A."/>
            <person name="Lindquist E.A."/>
            <person name="Lucas S.M."/>
            <person name="Riley R."/>
            <person name="Salamov A.A."/>
            <person name="Hoffmeister D."/>
            <person name="Schwenk D."/>
            <person name="Hadar Y."/>
            <person name="Yarden O."/>
            <person name="de Vries R.P."/>
            <person name="Wiebenga A."/>
            <person name="Stenlid J."/>
            <person name="Eastwood D."/>
            <person name="Grigoriev I.V."/>
            <person name="Berka R.M."/>
            <person name="Blanchette R.A."/>
            <person name="Kersten P."/>
            <person name="Martinez A.T."/>
            <person name="Vicuna R."/>
            <person name="Cullen D."/>
        </authorList>
    </citation>
    <scope>NUCLEOTIDE SEQUENCE [LARGE SCALE GENOMIC DNA]</scope>
    <source>
        <strain evidence="2 3">B</strain>
    </source>
</reference>
<evidence type="ECO:0000313" key="2">
    <source>
        <dbReference type="EMBL" id="EMD31111.1"/>
    </source>
</evidence>
<proteinExistence type="predicted"/>
<sequence length="106" mass="11716">MHCLKGRLDLCCLLGHRSGLAEYSFMSTGRSTSPRAASDTLLSRSTDNPRTTAMKLVNIDHHLGVHAHRQGLPAPTFLFVGGRYQVSILRKSARRMSRQSSSSKFS</sequence>
<dbReference type="EMBL" id="KB445823">
    <property type="protein sequence ID" value="EMD31111.1"/>
    <property type="molecule type" value="Genomic_DNA"/>
</dbReference>
<evidence type="ECO:0000313" key="3">
    <source>
        <dbReference type="Proteomes" id="UP000016930"/>
    </source>
</evidence>
<organism evidence="2 3">
    <name type="scientific">Ceriporiopsis subvermispora (strain B)</name>
    <name type="common">White-rot fungus</name>
    <name type="synonym">Gelatoporia subvermispora</name>
    <dbReference type="NCBI Taxonomy" id="914234"/>
    <lineage>
        <taxon>Eukaryota</taxon>
        <taxon>Fungi</taxon>
        <taxon>Dikarya</taxon>
        <taxon>Basidiomycota</taxon>
        <taxon>Agaricomycotina</taxon>
        <taxon>Agaricomycetes</taxon>
        <taxon>Polyporales</taxon>
        <taxon>Gelatoporiaceae</taxon>
        <taxon>Gelatoporia</taxon>
    </lineage>
</organism>
<feature type="region of interest" description="Disordered" evidence="1">
    <location>
        <begin position="28"/>
        <end position="47"/>
    </location>
</feature>
<evidence type="ECO:0000256" key="1">
    <source>
        <dbReference type="SAM" id="MobiDB-lite"/>
    </source>
</evidence>
<dbReference type="AlphaFoldDB" id="M2QX52"/>
<name>M2QX52_CERS8</name>
<dbReference type="Proteomes" id="UP000016930">
    <property type="component" value="Unassembled WGS sequence"/>
</dbReference>
<accession>M2QX52</accession>
<gene>
    <name evidence="2" type="ORF">CERSUDRAFT_120081</name>
</gene>
<keyword evidence="3" id="KW-1185">Reference proteome</keyword>
<dbReference type="HOGENOM" id="CLU_2222953_0_0_1"/>